<dbReference type="Pfam" id="PF00113">
    <property type="entry name" value="Enolase_C"/>
    <property type="match status" value="1"/>
</dbReference>
<evidence type="ECO:0000256" key="4">
    <source>
        <dbReference type="ARBA" id="ARBA00017068"/>
    </source>
</evidence>
<evidence type="ECO:0000256" key="1">
    <source>
        <dbReference type="ARBA" id="ARBA00005031"/>
    </source>
</evidence>
<evidence type="ECO:0000313" key="13">
    <source>
        <dbReference type="Proteomes" id="UP000215902"/>
    </source>
</evidence>
<dbReference type="Gene3D" id="3.20.20.120">
    <property type="entry name" value="Enolase-like C-terminal domain"/>
    <property type="match status" value="1"/>
</dbReference>
<evidence type="ECO:0000256" key="10">
    <source>
        <dbReference type="SAM" id="MobiDB-lite"/>
    </source>
</evidence>
<dbReference type="GO" id="GO:0006096">
    <property type="term" value="P:glycolytic process"/>
    <property type="evidence" value="ECO:0007669"/>
    <property type="project" value="UniProtKB-UniPathway"/>
</dbReference>
<dbReference type="InterPro" id="IPR020810">
    <property type="entry name" value="Enolase_C"/>
</dbReference>
<evidence type="ECO:0000256" key="7">
    <source>
        <dbReference type="ARBA" id="ARBA00023239"/>
    </source>
</evidence>
<dbReference type="Proteomes" id="UP000215902">
    <property type="component" value="Unassembled WGS sequence"/>
</dbReference>
<evidence type="ECO:0000259" key="11">
    <source>
        <dbReference type="SMART" id="SM01193"/>
    </source>
</evidence>
<dbReference type="InterPro" id="IPR020811">
    <property type="entry name" value="Enolase_N"/>
</dbReference>
<dbReference type="SMART" id="SM01193">
    <property type="entry name" value="Enolase_N"/>
    <property type="match status" value="1"/>
</dbReference>
<proteinExistence type="inferred from homology"/>
<keyword evidence="7" id="KW-0456">Lyase</keyword>
<evidence type="ECO:0000256" key="3">
    <source>
        <dbReference type="ARBA" id="ARBA00012058"/>
    </source>
</evidence>
<evidence type="ECO:0000256" key="2">
    <source>
        <dbReference type="ARBA" id="ARBA00009604"/>
    </source>
</evidence>
<keyword evidence="5" id="KW-0460">Magnesium</keyword>
<dbReference type="PANTHER" id="PTHR11902">
    <property type="entry name" value="ENOLASE"/>
    <property type="match status" value="1"/>
</dbReference>
<evidence type="ECO:0000256" key="8">
    <source>
        <dbReference type="ARBA" id="ARBA00031125"/>
    </source>
</evidence>
<evidence type="ECO:0000256" key="5">
    <source>
        <dbReference type="ARBA" id="ARBA00022842"/>
    </source>
</evidence>
<gene>
    <name evidence="12" type="ORF">BOX15_Mlig008905g3</name>
</gene>
<dbReference type="GO" id="GO:0000015">
    <property type="term" value="C:phosphopyruvate hydratase complex"/>
    <property type="evidence" value="ECO:0007669"/>
    <property type="project" value="InterPro"/>
</dbReference>
<evidence type="ECO:0000313" key="12">
    <source>
        <dbReference type="EMBL" id="PAA47900.1"/>
    </source>
</evidence>
<comment type="pathway">
    <text evidence="1">Carbohydrate degradation; glycolysis; pyruvate from D-glyceraldehyde 3-phosphate: step 4/5.</text>
</comment>
<feature type="region of interest" description="Disordered" evidence="10">
    <location>
        <begin position="216"/>
        <end position="284"/>
    </location>
</feature>
<dbReference type="InterPro" id="IPR029017">
    <property type="entry name" value="Enolase-like_N"/>
</dbReference>
<accession>A0A267DF19</accession>
<dbReference type="STRING" id="282301.A0A267DF19"/>
<keyword evidence="13" id="KW-1185">Reference proteome</keyword>
<dbReference type="InterPro" id="IPR000941">
    <property type="entry name" value="Enolase"/>
</dbReference>
<dbReference type="GO" id="GO:0000287">
    <property type="term" value="F:magnesium ion binding"/>
    <property type="evidence" value="ECO:0007669"/>
    <property type="project" value="InterPro"/>
</dbReference>
<dbReference type="GO" id="GO:0004634">
    <property type="term" value="F:phosphopyruvate hydratase activity"/>
    <property type="evidence" value="ECO:0007669"/>
    <property type="project" value="UniProtKB-EC"/>
</dbReference>
<feature type="domain" description="Enolase N-terminal" evidence="11">
    <location>
        <begin position="1"/>
        <end position="41"/>
    </location>
</feature>
<organism evidence="12 13">
    <name type="scientific">Macrostomum lignano</name>
    <dbReference type="NCBI Taxonomy" id="282301"/>
    <lineage>
        <taxon>Eukaryota</taxon>
        <taxon>Metazoa</taxon>
        <taxon>Spiralia</taxon>
        <taxon>Lophotrochozoa</taxon>
        <taxon>Platyhelminthes</taxon>
        <taxon>Rhabditophora</taxon>
        <taxon>Macrostomorpha</taxon>
        <taxon>Macrostomida</taxon>
        <taxon>Macrostomidae</taxon>
        <taxon>Macrostomum</taxon>
    </lineage>
</organism>
<evidence type="ECO:0000256" key="9">
    <source>
        <dbReference type="ARBA" id="ARBA00032132"/>
    </source>
</evidence>
<dbReference type="SUPFAM" id="SSF54826">
    <property type="entry name" value="Enolase N-terminal domain-like"/>
    <property type="match status" value="1"/>
</dbReference>
<dbReference type="PANTHER" id="PTHR11902:SF1">
    <property type="entry name" value="ENOLASE"/>
    <property type="match status" value="1"/>
</dbReference>
<dbReference type="InterPro" id="IPR036849">
    <property type="entry name" value="Enolase-like_C_sf"/>
</dbReference>
<keyword evidence="6" id="KW-0324">Glycolysis</keyword>
<protein>
    <recommendedName>
        <fullName evidence="4">Enolase</fullName>
        <ecNumber evidence="3">4.2.1.11</ecNumber>
    </recommendedName>
    <alternativeName>
        <fullName evidence="8">2-phospho-D-glycerate hydro-lyase</fullName>
    </alternativeName>
    <alternativeName>
        <fullName evidence="9">2-phosphoglycerate dehydratase</fullName>
    </alternativeName>
</protein>
<comment type="caution">
    <text evidence="12">The sequence shown here is derived from an EMBL/GenBank/DDBJ whole genome shotgun (WGS) entry which is preliminary data.</text>
</comment>
<dbReference type="Pfam" id="PF03952">
    <property type="entry name" value="Enolase_N"/>
    <property type="match status" value="1"/>
</dbReference>
<dbReference type="UniPathway" id="UPA00109">
    <property type="reaction ID" value="UER00187"/>
</dbReference>
<comment type="similarity">
    <text evidence="2">Belongs to the enolase family.</text>
</comment>
<dbReference type="EC" id="4.2.1.11" evidence="3"/>
<dbReference type="EMBL" id="NIVC01004295">
    <property type="protein sequence ID" value="PAA47900.1"/>
    <property type="molecule type" value="Genomic_DNA"/>
</dbReference>
<dbReference type="SUPFAM" id="SSF51604">
    <property type="entry name" value="Enolase C-terminal domain-like"/>
    <property type="match status" value="1"/>
</dbReference>
<dbReference type="PRINTS" id="PR00148">
    <property type="entry name" value="ENOLASE"/>
</dbReference>
<sequence length="284" mass="32269">MMELDGTKNKGKLGANAILGVSLAVAKAGAAEKTIPLYLHFAQLAGNTEICLPVPAFNVLNGGSHAGNKLAMQEFMILPTRGHQLHRSYADGLGGLSSSEGRHQVQVWPGRLQRRRRGWLCAEYPGQLRRPRACEVGHRQGWLHRPNRDWHGRRRLRVLQGRQVRSGLQESQQRQVRLAELRPARRRLQVNDGQVPHCQHRGSLRSGRLGRLHQVHRRRQHPDCWRRPACHQSRARADRHRQEGLQRPAVEGQPDRLGHRGHPGLQDVTGRRLGRHGVPPERRD</sequence>
<reference evidence="12 13" key="1">
    <citation type="submission" date="2017-06" db="EMBL/GenBank/DDBJ databases">
        <title>A platform for efficient transgenesis in Macrostomum lignano, a flatworm model organism for stem cell research.</title>
        <authorList>
            <person name="Berezikov E."/>
        </authorList>
    </citation>
    <scope>NUCLEOTIDE SEQUENCE [LARGE SCALE GENOMIC DNA]</scope>
    <source>
        <strain evidence="12">DV1</strain>
        <tissue evidence="12">Whole organism</tissue>
    </source>
</reference>
<evidence type="ECO:0000256" key="6">
    <source>
        <dbReference type="ARBA" id="ARBA00023152"/>
    </source>
</evidence>
<name>A0A267DF19_9PLAT</name>
<dbReference type="Gene3D" id="3.30.390.10">
    <property type="entry name" value="Enolase-like, N-terminal domain"/>
    <property type="match status" value="1"/>
</dbReference>
<dbReference type="OrthoDB" id="1739814at2759"/>
<dbReference type="AlphaFoldDB" id="A0A267DF19"/>